<proteinExistence type="inferred from homology"/>
<dbReference type="InterPro" id="IPR014748">
    <property type="entry name" value="Enoyl-CoA_hydra_C"/>
</dbReference>
<dbReference type="SUPFAM" id="SSF52096">
    <property type="entry name" value="ClpP/crotonase"/>
    <property type="match status" value="1"/>
</dbReference>
<dbReference type="PANTHER" id="PTHR42964:SF1">
    <property type="entry name" value="POLYKETIDE BIOSYNTHESIS ENOYL-COA HYDRATASE PKSH-RELATED"/>
    <property type="match status" value="1"/>
</dbReference>
<organism evidence="2 3">
    <name type="scientific">Pseudonocardia eucalypti</name>
    <dbReference type="NCBI Taxonomy" id="648755"/>
    <lineage>
        <taxon>Bacteria</taxon>
        <taxon>Bacillati</taxon>
        <taxon>Actinomycetota</taxon>
        <taxon>Actinomycetes</taxon>
        <taxon>Pseudonocardiales</taxon>
        <taxon>Pseudonocardiaceae</taxon>
        <taxon>Pseudonocardia</taxon>
    </lineage>
</organism>
<accession>A0ABP9RB39</accession>
<sequence length="254" mass="26510">MTELVHLEIDPGVATVTLDSPANRNALSAQLRGELLGHLRTAIDSAETRVVVLTHTGTVFCAGMDLKESRGAGVSNQGVNEVPELLRTIWTSPKPVISRLAGPARAGGLGLVACSDFALAAEGVSFALTEVRIGVIPAVITVPLVPKVDPSALHELALTGETFSARRAAEIGLITKAVPAETLDAEVARYAGMLRLGAPSALAGTKELLRRAVTATIADDLAAMSAFSAERFASPEAQEGIQAFLEKRKPSWAS</sequence>
<dbReference type="Gene3D" id="3.90.226.10">
    <property type="entry name" value="2-enoyl-CoA Hydratase, Chain A, domain 1"/>
    <property type="match status" value="1"/>
</dbReference>
<dbReference type="RefSeq" id="WP_185059934.1">
    <property type="nucleotide sequence ID" value="NZ_BAABJP010000058.1"/>
</dbReference>
<name>A0ABP9RB39_9PSEU</name>
<evidence type="ECO:0000313" key="2">
    <source>
        <dbReference type="EMBL" id="GAA5174099.1"/>
    </source>
</evidence>
<dbReference type="Proteomes" id="UP001428817">
    <property type="component" value="Unassembled WGS sequence"/>
</dbReference>
<dbReference type="Pfam" id="PF00378">
    <property type="entry name" value="ECH_1"/>
    <property type="match status" value="1"/>
</dbReference>
<gene>
    <name evidence="2" type="ORF">GCM10023321_77230</name>
</gene>
<dbReference type="EMBL" id="BAABJP010000058">
    <property type="protein sequence ID" value="GAA5174099.1"/>
    <property type="molecule type" value="Genomic_DNA"/>
</dbReference>
<dbReference type="CDD" id="cd06558">
    <property type="entry name" value="crotonase-like"/>
    <property type="match status" value="1"/>
</dbReference>
<protein>
    <submittedName>
        <fullName evidence="2">Enoyl-CoA hydratase family protein</fullName>
    </submittedName>
</protein>
<reference evidence="3" key="1">
    <citation type="journal article" date="2019" name="Int. J. Syst. Evol. Microbiol.">
        <title>The Global Catalogue of Microorganisms (GCM) 10K type strain sequencing project: providing services to taxonomists for standard genome sequencing and annotation.</title>
        <authorList>
            <consortium name="The Broad Institute Genomics Platform"/>
            <consortium name="The Broad Institute Genome Sequencing Center for Infectious Disease"/>
            <person name="Wu L."/>
            <person name="Ma J."/>
        </authorList>
    </citation>
    <scope>NUCLEOTIDE SEQUENCE [LARGE SCALE GENOMIC DNA]</scope>
    <source>
        <strain evidence="3">JCM 18303</strain>
    </source>
</reference>
<keyword evidence="3" id="KW-1185">Reference proteome</keyword>
<dbReference type="InterPro" id="IPR051683">
    <property type="entry name" value="Enoyl-CoA_Hydratase/Isomerase"/>
</dbReference>
<dbReference type="Gene3D" id="1.10.12.10">
    <property type="entry name" value="Lyase 2-enoyl-coa Hydratase, Chain A, domain 2"/>
    <property type="match status" value="1"/>
</dbReference>
<evidence type="ECO:0000256" key="1">
    <source>
        <dbReference type="ARBA" id="ARBA00005254"/>
    </source>
</evidence>
<evidence type="ECO:0000313" key="3">
    <source>
        <dbReference type="Proteomes" id="UP001428817"/>
    </source>
</evidence>
<dbReference type="InterPro" id="IPR029045">
    <property type="entry name" value="ClpP/crotonase-like_dom_sf"/>
</dbReference>
<comment type="caution">
    <text evidence="2">The sequence shown here is derived from an EMBL/GenBank/DDBJ whole genome shotgun (WGS) entry which is preliminary data.</text>
</comment>
<comment type="similarity">
    <text evidence="1">Belongs to the enoyl-CoA hydratase/isomerase family.</text>
</comment>
<dbReference type="InterPro" id="IPR001753">
    <property type="entry name" value="Enoyl-CoA_hydra/iso"/>
</dbReference>
<dbReference type="PANTHER" id="PTHR42964">
    <property type="entry name" value="ENOYL-COA HYDRATASE"/>
    <property type="match status" value="1"/>
</dbReference>